<gene>
    <name evidence="1" type="ORF">Gundel1_9</name>
</gene>
<evidence type="ECO:0000313" key="2">
    <source>
        <dbReference type="Proteomes" id="UP000693868"/>
    </source>
</evidence>
<keyword evidence="2" id="KW-1185">Reference proteome</keyword>
<proteinExistence type="predicted"/>
<accession>A0A8E5EC46</accession>
<protein>
    <submittedName>
        <fullName evidence="1">Uncharacterized protein</fullName>
    </submittedName>
</protein>
<evidence type="ECO:0000313" key="1">
    <source>
        <dbReference type="EMBL" id="QQV91527.1"/>
    </source>
</evidence>
<name>A0A8E5EC46_9CAUD</name>
<dbReference type="Proteomes" id="UP000693868">
    <property type="component" value="Segment"/>
</dbReference>
<dbReference type="EMBL" id="MT732474">
    <property type="protein sequence ID" value="QQV91527.1"/>
    <property type="molecule type" value="Genomic_DNA"/>
</dbReference>
<sequence>MNCLFEHYTEQPKKLKKITSKWGDKLESKGCKYKKCAKFLEAINKIGYTFEFGLDAQPFLLRLMNEDERHEYINEYGNNFDLYLLEDTVVKVGKNQYKNQETQHKKTFTKKELKQFFKKEYQN</sequence>
<organism evidence="1 2">
    <name type="scientific">Tenacibaculum phage Gundel_1</name>
    <dbReference type="NCBI Taxonomy" id="2745672"/>
    <lineage>
        <taxon>Viruses</taxon>
        <taxon>Duplodnaviria</taxon>
        <taxon>Heunggongvirae</taxon>
        <taxon>Uroviricota</taxon>
        <taxon>Caudoviricetes</taxon>
        <taxon>Pachyviridae</taxon>
        <taxon>Gundelvirus</taxon>
        <taxon>Gundelvirus Gundel</taxon>
    </lineage>
</organism>
<reference evidence="1" key="1">
    <citation type="submission" date="2020-07" db="EMBL/GenBank/DDBJ databases">
        <title>Highly diverse flavobacterial phages as mortality factor during North Sea spring blooms.</title>
        <authorList>
            <person name="Bartlau N."/>
            <person name="Wichels A."/>
            <person name="Krohne G."/>
            <person name="Adriaenssens E.M."/>
            <person name="Heins A."/>
            <person name="Fuchs B.M."/>
            <person name="Amann R."/>
            <person name="Moraru C."/>
        </authorList>
    </citation>
    <scope>NUCLEOTIDE SEQUENCE</scope>
</reference>